<dbReference type="EMBL" id="CP098755">
    <property type="protein sequence ID" value="USG65216.1"/>
    <property type="molecule type" value="Genomic_DNA"/>
</dbReference>
<sequence length="210" mass="23525">MKDVSRYVGMQIRKYRKMRNMTQKELGLKIGVKHNTISSYEAGTNEPEQNTLFAIADALGVSINDLFPKINEEISNLIPLPREVRPIPIIGVIACGDPIFAEQNVEDYRYEVVENLPSGKLYYLYAKGDSMSPTIPSNSLVLIREQPTVESGQIAAVLLNGDTEATLKRIKWQGDIMILMPDNPAYEPIVATNENQVRIIGRAIKYSVDL</sequence>
<dbReference type="SMART" id="SM00530">
    <property type="entry name" value="HTH_XRE"/>
    <property type="match status" value="1"/>
</dbReference>
<dbReference type="CDD" id="cd00093">
    <property type="entry name" value="HTH_XRE"/>
    <property type="match status" value="1"/>
</dbReference>
<evidence type="ECO:0000313" key="3">
    <source>
        <dbReference type="Proteomes" id="UP001056500"/>
    </source>
</evidence>
<dbReference type="InterPro" id="IPR050077">
    <property type="entry name" value="LexA_repressor"/>
</dbReference>
<dbReference type="Gene3D" id="2.10.109.10">
    <property type="entry name" value="Umud Fragment, subunit A"/>
    <property type="match status" value="1"/>
</dbReference>
<organism evidence="2 3">
    <name type="scientific">Brevibacillus ruminantium</name>
    <dbReference type="NCBI Taxonomy" id="2950604"/>
    <lineage>
        <taxon>Bacteria</taxon>
        <taxon>Bacillati</taxon>
        <taxon>Bacillota</taxon>
        <taxon>Bacilli</taxon>
        <taxon>Bacillales</taxon>
        <taxon>Paenibacillaceae</taxon>
        <taxon>Brevibacillus</taxon>
    </lineage>
</organism>
<gene>
    <name evidence="2" type="ORF">NDK47_24340</name>
</gene>
<dbReference type="CDD" id="cd06529">
    <property type="entry name" value="S24_LexA-like"/>
    <property type="match status" value="1"/>
</dbReference>
<dbReference type="Gene3D" id="1.10.260.40">
    <property type="entry name" value="lambda repressor-like DNA-binding domains"/>
    <property type="match status" value="1"/>
</dbReference>
<accession>A0ABY4WKN5</accession>
<dbReference type="SUPFAM" id="SSF47413">
    <property type="entry name" value="lambda repressor-like DNA-binding domains"/>
    <property type="match status" value="1"/>
</dbReference>
<protein>
    <submittedName>
        <fullName evidence="2">XRE family transcriptional regulator</fullName>
    </submittedName>
</protein>
<dbReference type="InterPro" id="IPR036286">
    <property type="entry name" value="LexA/Signal_pep-like_sf"/>
</dbReference>
<dbReference type="InterPro" id="IPR001387">
    <property type="entry name" value="Cro/C1-type_HTH"/>
</dbReference>
<dbReference type="InterPro" id="IPR039418">
    <property type="entry name" value="LexA-like"/>
</dbReference>
<reference evidence="2" key="1">
    <citation type="submission" date="2022-06" db="EMBL/GenBank/DDBJ databases">
        <title>Genome sequencing of Brevibacillus sp. BB3-R1.</title>
        <authorList>
            <person name="Heo J."/>
            <person name="Lee D."/>
            <person name="Won M."/>
            <person name="Han B.-H."/>
            <person name="Hong S.-B."/>
            <person name="Kwon S.-W."/>
        </authorList>
    </citation>
    <scope>NUCLEOTIDE SEQUENCE</scope>
    <source>
        <strain evidence="2">BB3-R1</strain>
    </source>
</reference>
<evidence type="ECO:0000259" key="1">
    <source>
        <dbReference type="PROSITE" id="PS50943"/>
    </source>
</evidence>
<dbReference type="InterPro" id="IPR015927">
    <property type="entry name" value="Peptidase_S24_S26A/B/C"/>
</dbReference>
<feature type="domain" description="HTH cro/C1-type" evidence="1">
    <location>
        <begin position="12"/>
        <end position="66"/>
    </location>
</feature>
<dbReference type="SUPFAM" id="SSF51306">
    <property type="entry name" value="LexA/Signal peptidase"/>
    <property type="match status" value="1"/>
</dbReference>
<dbReference type="PROSITE" id="PS50943">
    <property type="entry name" value="HTH_CROC1"/>
    <property type="match status" value="1"/>
</dbReference>
<dbReference type="RefSeq" id="WP_024985310.1">
    <property type="nucleotide sequence ID" value="NZ_CP098755.1"/>
</dbReference>
<dbReference type="PANTHER" id="PTHR33516:SF2">
    <property type="entry name" value="LEXA REPRESSOR-RELATED"/>
    <property type="match status" value="1"/>
</dbReference>
<dbReference type="PANTHER" id="PTHR33516">
    <property type="entry name" value="LEXA REPRESSOR"/>
    <property type="match status" value="1"/>
</dbReference>
<dbReference type="Pfam" id="PF01381">
    <property type="entry name" value="HTH_3"/>
    <property type="match status" value="1"/>
</dbReference>
<proteinExistence type="predicted"/>
<dbReference type="InterPro" id="IPR010982">
    <property type="entry name" value="Lambda_DNA-bd_dom_sf"/>
</dbReference>
<dbReference type="Proteomes" id="UP001056500">
    <property type="component" value="Chromosome"/>
</dbReference>
<name>A0ABY4WKN5_9BACL</name>
<keyword evidence="3" id="KW-1185">Reference proteome</keyword>
<dbReference type="Pfam" id="PF00717">
    <property type="entry name" value="Peptidase_S24"/>
    <property type="match status" value="1"/>
</dbReference>
<evidence type="ECO:0000313" key="2">
    <source>
        <dbReference type="EMBL" id="USG65216.1"/>
    </source>
</evidence>